<dbReference type="EMBL" id="JASMQD010000001">
    <property type="protein sequence ID" value="MDK2697052.1"/>
    <property type="molecule type" value="Genomic_DNA"/>
</dbReference>
<evidence type="ECO:0000313" key="1">
    <source>
        <dbReference type="EMBL" id="EFM1447202.1"/>
    </source>
</evidence>
<name>A0A148HWW2_ECOLX</name>
<evidence type="ECO:0000313" key="3">
    <source>
        <dbReference type="EMBL" id="RRL43988.1"/>
    </source>
</evidence>
<dbReference type="Proteomes" id="UP000272662">
    <property type="component" value="Unassembled WGS sequence"/>
</dbReference>
<dbReference type="EMBL" id="RRVG01000026">
    <property type="protein sequence ID" value="RRL43988.1"/>
    <property type="molecule type" value="Genomic_DNA"/>
</dbReference>
<dbReference type="EMBL" id="AATJYL010000035">
    <property type="protein sequence ID" value="EFM1447202.1"/>
    <property type="molecule type" value="Genomic_DNA"/>
</dbReference>
<dbReference type="Proteomes" id="UP000519182">
    <property type="component" value="Unassembled WGS sequence"/>
</dbReference>
<dbReference type="RefSeq" id="WP_000290601.1">
    <property type="nucleotide sequence ID" value="NZ_AP022173.1"/>
</dbReference>
<proteinExistence type="predicted"/>
<protein>
    <submittedName>
        <fullName evidence="2">Protein YahM</fullName>
    </submittedName>
</protein>
<comment type="caution">
    <text evidence="1">The sequence shown here is derived from an EMBL/GenBank/DDBJ whole genome shotgun (WGS) entry which is preliminary data.</text>
</comment>
<gene>
    <name evidence="2" type="primary">yahM</name>
    <name evidence="3" type="ORF">DU321_19170</name>
    <name evidence="1" type="ORF">HEP34_003570</name>
    <name evidence="2" type="ORF">QO046_22475</name>
</gene>
<organism evidence="1 5">
    <name type="scientific">Escherichia coli</name>
    <dbReference type="NCBI Taxonomy" id="562"/>
    <lineage>
        <taxon>Bacteria</taxon>
        <taxon>Pseudomonadati</taxon>
        <taxon>Pseudomonadota</taxon>
        <taxon>Gammaproteobacteria</taxon>
        <taxon>Enterobacterales</taxon>
        <taxon>Enterobacteriaceae</taxon>
        <taxon>Escherichia</taxon>
    </lineage>
</organism>
<accession>A0A148HWW2</accession>
<reference evidence="2" key="3">
    <citation type="submission" date="2023-05" db="EMBL/GenBank/DDBJ databases">
        <title>Efficient inhibition of multidrug-resistant Escherichia coli by a new antibiotic combination.</title>
        <authorList>
            <person name="Lin T."/>
        </authorList>
    </citation>
    <scope>NUCLEOTIDE SEQUENCE</scope>
    <source>
        <strain evidence="2">YmmD45</strain>
    </source>
</reference>
<evidence type="ECO:0000313" key="5">
    <source>
        <dbReference type="Proteomes" id="UP000519182"/>
    </source>
</evidence>
<evidence type="ECO:0000313" key="2">
    <source>
        <dbReference type="EMBL" id="MDK2697052.1"/>
    </source>
</evidence>
<dbReference type="Proteomes" id="UP001223829">
    <property type="component" value="Unassembled WGS sequence"/>
</dbReference>
<dbReference type="AlphaFoldDB" id="A0A148HWW2"/>
<sequence>MAVQLFITLLNQIPLLSSLQSGTLPLFGYSGRVRAMKKAHTGESGLKWEAKDSSKLIGNKDHALRGLSSPMVGIRQIRLIT</sequence>
<reference evidence="1 5" key="2">
    <citation type="submission" date="2020-04" db="EMBL/GenBank/DDBJ databases">
        <authorList>
            <consortium name="GenomeTrakr network: Whole genome sequencing for foodborne pathogen traceback"/>
        </authorList>
    </citation>
    <scope>NUCLEOTIDE SEQUENCE [LARGE SCALE GENOMIC DNA]</scope>
    <source>
        <strain evidence="1 5">PSU-2464</strain>
    </source>
</reference>
<evidence type="ECO:0000313" key="4">
    <source>
        <dbReference type="Proteomes" id="UP000272662"/>
    </source>
</evidence>
<reference evidence="3 4" key="1">
    <citation type="submission" date="2018-11" db="EMBL/GenBank/DDBJ databases">
        <title>E. coli isolates of the female bladder.</title>
        <authorList>
            <person name="Garretto A."/>
            <person name="Miller-Ensminger T."/>
            <person name="Wolfe A.J."/>
            <person name="Putonti C."/>
        </authorList>
    </citation>
    <scope>NUCLEOTIDE SEQUENCE [LARGE SCALE GENOMIC DNA]</scope>
    <source>
        <strain evidence="3 4">UMB1727</strain>
    </source>
</reference>